<protein>
    <recommendedName>
        <fullName evidence="1">STAS domain-containing protein</fullName>
    </recommendedName>
</protein>
<gene>
    <name evidence="2" type="ORF">BHU72_02160</name>
</gene>
<comment type="caution">
    <text evidence="2">The sequence shown here is derived from an EMBL/GenBank/DDBJ whole genome shotgun (WGS) entry which is preliminary data.</text>
</comment>
<dbReference type="Pfam" id="PF01740">
    <property type="entry name" value="STAS"/>
    <property type="match status" value="1"/>
</dbReference>
<dbReference type="InterPro" id="IPR036513">
    <property type="entry name" value="STAS_dom_sf"/>
</dbReference>
<feature type="domain" description="STAS" evidence="1">
    <location>
        <begin position="1"/>
        <end position="86"/>
    </location>
</feature>
<dbReference type="RefSeq" id="WP_069701708.1">
    <property type="nucleotide sequence ID" value="NZ_MJAT01000012.1"/>
</dbReference>
<organism evidence="2 3">
    <name type="scientific">Desulfuribacillus stibiiarsenatis</name>
    <dbReference type="NCBI Taxonomy" id="1390249"/>
    <lineage>
        <taxon>Bacteria</taxon>
        <taxon>Bacillati</taxon>
        <taxon>Bacillota</taxon>
        <taxon>Desulfuribacillia</taxon>
        <taxon>Desulfuribacillales</taxon>
        <taxon>Desulfuribacillaceae</taxon>
        <taxon>Desulfuribacillus</taxon>
    </lineage>
</organism>
<dbReference type="CDD" id="cd07043">
    <property type="entry name" value="STAS_anti-anti-sigma_factors"/>
    <property type="match status" value="1"/>
</dbReference>
<dbReference type="EMBL" id="MJAT01000012">
    <property type="protein sequence ID" value="OEH85624.1"/>
    <property type="molecule type" value="Genomic_DNA"/>
</dbReference>
<dbReference type="InterPro" id="IPR002645">
    <property type="entry name" value="STAS_dom"/>
</dbReference>
<reference evidence="2 3" key="1">
    <citation type="submission" date="2016-09" db="EMBL/GenBank/DDBJ databases">
        <title>Desulfuribacillus arsenicus sp. nov., an obligately anaerobic, dissimilatory arsenic- and antimonate-reducing bacterium isolated from anoxic sediments.</title>
        <authorList>
            <person name="Abin C.A."/>
            <person name="Hollibaugh J.T."/>
        </authorList>
    </citation>
    <scope>NUCLEOTIDE SEQUENCE [LARGE SCALE GENOMIC DNA]</scope>
    <source>
        <strain evidence="2 3">MLFW-2</strain>
    </source>
</reference>
<evidence type="ECO:0000313" key="2">
    <source>
        <dbReference type="EMBL" id="OEH85624.1"/>
    </source>
</evidence>
<dbReference type="AlphaFoldDB" id="A0A1E5L6K4"/>
<dbReference type="PROSITE" id="PS50801">
    <property type="entry name" value="STAS"/>
    <property type="match status" value="1"/>
</dbReference>
<dbReference type="SUPFAM" id="SSF52091">
    <property type="entry name" value="SpoIIaa-like"/>
    <property type="match status" value="1"/>
</dbReference>
<dbReference type="Gene3D" id="3.30.750.24">
    <property type="entry name" value="STAS domain"/>
    <property type="match status" value="1"/>
</dbReference>
<keyword evidence="3" id="KW-1185">Reference proteome</keyword>
<sequence>MLTLPESLNIYNVASYLDTLKEVFESSNYRIMLDGSLNQDIDASGVQLLLAVNKTCNKNNGSLKILGPSPTLSKYLKITGATELIQ</sequence>
<name>A0A1E5L6K4_9FIRM</name>
<evidence type="ECO:0000313" key="3">
    <source>
        <dbReference type="Proteomes" id="UP000095255"/>
    </source>
</evidence>
<proteinExistence type="predicted"/>
<evidence type="ECO:0000259" key="1">
    <source>
        <dbReference type="PROSITE" id="PS50801"/>
    </source>
</evidence>
<accession>A0A1E5L6K4</accession>
<dbReference type="STRING" id="1390249.BHU72_02160"/>
<dbReference type="Proteomes" id="UP000095255">
    <property type="component" value="Unassembled WGS sequence"/>
</dbReference>